<dbReference type="Proteomes" id="UP000192721">
    <property type="component" value="Unassembled WGS sequence"/>
</dbReference>
<feature type="signal peptide" evidence="2">
    <location>
        <begin position="1"/>
        <end position="25"/>
    </location>
</feature>
<dbReference type="CDD" id="cd01069">
    <property type="entry name" value="PBP2_PheC"/>
    <property type="match status" value="1"/>
</dbReference>
<evidence type="ECO:0000313" key="4">
    <source>
        <dbReference type="EMBL" id="OQS43151.1"/>
    </source>
</evidence>
<dbReference type="PANTHER" id="PTHR35936">
    <property type="entry name" value="MEMBRANE-BOUND LYTIC MUREIN TRANSGLYCOSYLASE F"/>
    <property type="match status" value="1"/>
</dbReference>
<name>A0A1W0D800_9NEIS</name>
<organism evidence="4 5">
    <name type="scientific">Chromobacterium haemolyticum</name>
    <dbReference type="NCBI Taxonomy" id="394935"/>
    <lineage>
        <taxon>Bacteria</taxon>
        <taxon>Pseudomonadati</taxon>
        <taxon>Pseudomonadota</taxon>
        <taxon>Betaproteobacteria</taxon>
        <taxon>Neisseriales</taxon>
        <taxon>Chromobacteriaceae</taxon>
        <taxon>Chromobacterium</taxon>
    </lineage>
</organism>
<feature type="chain" id="PRO_5012258202" evidence="2">
    <location>
        <begin position="26"/>
        <end position="258"/>
    </location>
</feature>
<dbReference type="Pfam" id="PF00497">
    <property type="entry name" value="SBP_bac_3"/>
    <property type="match status" value="1"/>
</dbReference>
<evidence type="ECO:0000313" key="5">
    <source>
        <dbReference type="Proteomes" id="UP000192721"/>
    </source>
</evidence>
<sequence length="258" mass="28816">MMKQKQMLGCLLVGSLMAAGQPALADRLDDILQRGSVRVGTTGDYRPFSERDSGGDYRGLDIEMAQSLARALGVKLELVATSWPTLMRDHAAGKFDIAMSGVSINLERQKRALYSLPYLNDGKTPITRCENVQRFQTIAQINQPQVKLIVNPGGTNEKFARARLPAAALTVHPDNVTIFKQIMDGKADLMVTDAVETRYQQKLHPELCAVHPDKPFDFSQKAYLLPNDWRWKAWVDQWLSQTLQNGEFAGLSAKWLGN</sequence>
<dbReference type="AlphaFoldDB" id="A0A1W0D800"/>
<protein>
    <submittedName>
        <fullName evidence="4">Amino acid ABC transporter</fullName>
    </submittedName>
</protein>
<keyword evidence="1 2" id="KW-0732">Signal</keyword>
<feature type="domain" description="Solute-binding protein family 3/N-terminal" evidence="3">
    <location>
        <begin position="36"/>
        <end position="258"/>
    </location>
</feature>
<evidence type="ECO:0000256" key="2">
    <source>
        <dbReference type="SAM" id="SignalP"/>
    </source>
</evidence>
<dbReference type="SMART" id="SM00062">
    <property type="entry name" value="PBPb"/>
    <property type="match status" value="1"/>
</dbReference>
<dbReference type="EMBL" id="MUKV01000003">
    <property type="protein sequence ID" value="OQS43151.1"/>
    <property type="molecule type" value="Genomic_DNA"/>
</dbReference>
<proteinExistence type="predicted"/>
<dbReference type="Gene3D" id="3.40.190.10">
    <property type="entry name" value="Periplasmic binding protein-like II"/>
    <property type="match status" value="2"/>
</dbReference>
<dbReference type="GO" id="GO:0016836">
    <property type="term" value="F:hydro-lyase activity"/>
    <property type="evidence" value="ECO:0007669"/>
    <property type="project" value="InterPro"/>
</dbReference>
<accession>A0A1W0D800</accession>
<evidence type="ECO:0000259" key="3">
    <source>
        <dbReference type="SMART" id="SM00062"/>
    </source>
</evidence>
<reference evidence="4 5" key="1">
    <citation type="submission" date="2017-02" db="EMBL/GenBank/DDBJ databases">
        <title>Chromobacterium haemolyticum H5244.</title>
        <authorList>
            <person name="Gulvik C.A."/>
        </authorList>
    </citation>
    <scope>NUCLEOTIDE SEQUENCE [LARGE SCALE GENOMIC DNA]</scope>
    <source>
        <strain evidence="4 5">H5244</strain>
    </source>
</reference>
<gene>
    <name evidence="4" type="ORF">B0T45_04060</name>
</gene>
<dbReference type="PANTHER" id="PTHR35936:SF19">
    <property type="entry name" value="AMINO-ACID-BINDING PROTEIN YXEM-RELATED"/>
    <property type="match status" value="1"/>
</dbReference>
<comment type="caution">
    <text evidence="4">The sequence shown here is derived from an EMBL/GenBank/DDBJ whole genome shotgun (WGS) entry which is preliminary data.</text>
</comment>
<dbReference type="InterPro" id="IPR037298">
    <property type="entry name" value="PheC_PBP2"/>
</dbReference>
<dbReference type="InterPro" id="IPR001638">
    <property type="entry name" value="Solute-binding_3/MltF_N"/>
</dbReference>
<dbReference type="SUPFAM" id="SSF53850">
    <property type="entry name" value="Periplasmic binding protein-like II"/>
    <property type="match status" value="1"/>
</dbReference>
<dbReference type="RefSeq" id="WP_081554686.1">
    <property type="nucleotide sequence ID" value="NZ_MUKV01000003.1"/>
</dbReference>
<evidence type="ECO:0000256" key="1">
    <source>
        <dbReference type="ARBA" id="ARBA00022729"/>
    </source>
</evidence>